<dbReference type="Proteomes" id="UP000194137">
    <property type="component" value="Chromosome"/>
</dbReference>
<sequence>MNNSSLTSADSATHLKVVVVSLVAAILVVGVGILAKPAFSDGGVTASRLEASGPVIRAGKPTTTAADQRIIR</sequence>
<evidence type="ECO:0000313" key="2">
    <source>
        <dbReference type="Proteomes" id="UP000194137"/>
    </source>
</evidence>
<name>A0A1W6ZU34_9HYPH</name>
<reference evidence="1 2" key="1">
    <citation type="submission" date="2017-05" db="EMBL/GenBank/DDBJ databases">
        <title>Full genome sequence of Pseudorhodoplanes sinuspersici.</title>
        <authorList>
            <person name="Dastgheib S.M.M."/>
            <person name="Shavandi M."/>
            <person name="Tirandaz H."/>
        </authorList>
    </citation>
    <scope>NUCLEOTIDE SEQUENCE [LARGE SCALE GENOMIC DNA]</scope>
    <source>
        <strain evidence="1 2">RIPI110</strain>
    </source>
</reference>
<organism evidence="1 2">
    <name type="scientific">Pseudorhodoplanes sinuspersici</name>
    <dbReference type="NCBI Taxonomy" id="1235591"/>
    <lineage>
        <taxon>Bacteria</taxon>
        <taxon>Pseudomonadati</taxon>
        <taxon>Pseudomonadota</taxon>
        <taxon>Alphaproteobacteria</taxon>
        <taxon>Hyphomicrobiales</taxon>
        <taxon>Pseudorhodoplanes</taxon>
    </lineage>
</organism>
<gene>
    <name evidence="1" type="ORF">CAK95_15245</name>
</gene>
<dbReference type="EMBL" id="CP021112">
    <property type="protein sequence ID" value="ARQ00275.1"/>
    <property type="molecule type" value="Genomic_DNA"/>
</dbReference>
<protein>
    <submittedName>
        <fullName evidence="1">Uncharacterized protein</fullName>
    </submittedName>
</protein>
<dbReference type="KEGG" id="psin:CAK95_15245"/>
<dbReference type="RefSeq" id="WP_086088671.1">
    <property type="nucleotide sequence ID" value="NZ_CP021112.1"/>
</dbReference>
<evidence type="ECO:0000313" key="1">
    <source>
        <dbReference type="EMBL" id="ARQ00275.1"/>
    </source>
</evidence>
<proteinExistence type="predicted"/>
<accession>A0A1W6ZU34</accession>
<dbReference type="AlphaFoldDB" id="A0A1W6ZU34"/>
<keyword evidence="2" id="KW-1185">Reference proteome</keyword>